<keyword evidence="7 11" id="KW-0472">Membrane</keyword>
<dbReference type="GO" id="GO:0007166">
    <property type="term" value="P:cell surface receptor signaling pathway"/>
    <property type="evidence" value="ECO:0007669"/>
    <property type="project" value="InterPro"/>
</dbReference>
<feature type="transmembrane region" description="Helical" evidence="11">
    <location>
        <begin position="312"/>
        <end position="335"/>
    </location>
</feature>
<dbReference type="Proteomes" id="UP000007635">
    <property type="component" value="Unassembled WGS sequence"/>
</dbReference>
<dbReference type="PROSITE" id="PS00649">
    <property type="entry name" value="G_PROTEIN_RECEP_F2_1"/>
    <property type="match status" value="1"/>
</dbReference>
<dbReference type="AlphaFoldDB" id="G3PPK9"/>
<evidence type="ECO:0000313" key="15">
    <source>
        <dbReference type="Proteomes" id="UP000007635"/>
    </source>
</evidence>
<dbReference type="Gene3D" id="1.20.1070.10">
    <property type="entry name" value="Rhodopsin 7-helix transmembrane proteins"/>
    <property type="match status" value="1"/>
</dbReference>
<accession>G3PPK9</accession>
<evidence type="ECO:0000259" key="13">
    <source>
        <dbReference type="PROSITE" id="PS50261"/>
    </source>
</evidence>
<evidence type="ECO:0000256" key="9">
    <source>
        <dbReference type="ARBA" id="ARBA00023180"/>
    </source>
</evidence>
<keyword evidence="9" id="KW-0325">Glycoprotein</keyword>
<reference evidence="14" key="2">
    <citation type="submission" date="2025-08" db="UniProtKB">
        <authorList>
            <consortium name="Ensembl"/>
        </authorList>
    </citation>
    <scope>IDENTIFICATION</scope>
</reference>
<dbReference type="InterPro" id="IPR001879">
    <property type="entry name" value="GPCR_2_extracellular_dom"/>
</dbReference>
<dbReference type="STRING" id="69293.ENSGACP00000019543"/>
<dbReference type="InParanoid" id="G3PPK9"/>
<keyword evidence="6" id="KW-0297">G-protein coupled receptor</keyword>
<dbReference type="GeneTree" id="ENSGT00940000158127"/>
<evidence type="ECO:0008006" key="16">
    <source>
        <dbReference type="Google" id="ProtNLM"/>
    </source>
</evidence>
<keyword evidence="4 11" id="KW-0812">Transmembrane</keyword>
<dbReference type="Ensembl" id="ENSGACT00000019581.2">
    <property type="protein sequence ID" value="ENSGACP00000019543.2"/>
    <property type="gene ID" value="ENSGACG00000014797.2"/>
</dbReference>
<evidence type="ECO:0000256" key="7">
    <source>
        <dbReference type="ARBA" id="ARBA00023136"/>
    </source>
</evidence>
<feature type="transmembrane region" description="Helical" evidence="11">
    <location>
        <begin position="355"/>
        <end position="378"/>
    </location>
</feature>
<dbReference type="PROSITE" id="PS50261">
    <property type="entry name" value="G_PROTEIN_RECEP_F2_4"/>
    <property type="match status" value="1"/>
</dbReference>
<evidence type="ECO:0000259" key="12">
    <source>
        <dbReference type="PROSITE" id="PS50227"/>
    </source>
</evidence>
<dbReference type="GO" id="GO:0017046">
    <property type="term" value="F:peptide hormone binding"/>
    <property type="evidence" value="ECO:0007669"/>
    <property type="project" value="TreeGrafter"/>
</dbReference>
<dbReference type="InterPro" id="IPR050332">
    <property type="entry name" value="GPCR_2"/>
</dbReference>
<evidence type="ECO:0000256" key="10">
    <source>
        <dbReference type="ARBA" id="ARBA00023224"/>
    </source>
</evidence>
<dbReference type="Pfam" id="PF02793">
    <property type="entry name" value="HRM"/>
    <property type="match status" value="1"/>
</dbReference>
<dbReference type="PANTHER" id="PTHR45620:SF23">
    <property type="entry name" value="GLUCAGON-LIKE PEPTIDE 2 RECEPTOR"/>
    <property type="match status" value="1"/>
</dbReference>
<name>G3PPK9_GASAC</name>
<evidence type="ECO:0000256" key="8">
    <source>
        <dbReference type="ARBA" id="ARBA00023170"/>
    </source>
</evidence>
<evidence type="ECO:0000256" key="3">
    <source>
        <dbReference type="ARBA" id="ARBA00022475"/>
    </source>
</evidence>
<evidence type="ECO:0000256" key="11">
    <source>
        <dbReference type="SAM" id="Phobius"/>
    </source>
</evidence>
<feature type="transmembrane region" description="Helical" evidence="11">
    <location>
        <begin position="198"/>
        <end position="222"/>
    </location>
</feature>
<dbReference type="GO" id="GO:0007188">
    <property type="term" value="P:adenylate cyclase-modulating G protein-coupled receptor signaling pathway"/>
    <property type="evidence" value="ECO:0007669"/>
    <property type="project" value="TreeGrafter"/>
</dbReference>
<evidence type="ECO:0000256" key="1">
    <source>
        <dbReference type="ARBA" id="ARBA00004651"/>
    </source>
</evidence>
<organism evidence="14 15">
    <name type="scientific">Gasterosteus aculeatus aculeatus</name>
    <name type="common">three-spined stickleback</name>
    <dbReference type="NCBI Taxonomy" id="481459"/>
    <lineage>
        <taxon>Eukaryota</taxon>
        <taxon>Metazoa</taxon>
        <taxon>Chordata</taxon>
        <taxon>Craniata</taxon>
        <taxon>Vertebrata</taxon>
        <taxon>Euteleostomi</taxon>
        <taxon>Actinopterygii</taxon>
        <taxon>Neopterygii</taxon>
        <taxon>Teleostei</taxon>
        <taxon>Neoteleostei</taxon>
        <taxon>Acanthomorphata</taxon>
        <taxon>Eupercaria</taxon>
        <taxon>Perciformes</taxon>
        <taxon>Cottioidei</taxon>
        <taxon>Gasterosteales</taxon>
        <taxon>Gasterosteidae</taxon>
        <taxon>Gasterosteus</taxon>
    </lineage>
</organism>
<dbReference type="PRINTS" id="PR00249">
    <property type="entry name" value="GPCRSECRETIN"/>
</dbReference>
<keyword evidence="8" id="KW-0675">Receptor</keyword>
<dbReference type="InterPro" id="IPR017981">
    <property type="entry name" value="GPCR_2-like_7TM"/>
</dbReference>
<dbReference type="Pfam" id="PF00002">
    <property type="entry name" value="7tm_2"/>
    <property type="match status" value="1"/>
</dbReference>
<evidence type="ECO:0000256" key="4">
    <source>
        <dbReference type="ARBA" id="ARBA00022692"/>
    </source>
</evidence>
<dbReference type="PROSITE" id="PS50227">
    <property type="entry name" value="G_PROTEIN_RECEP_F2_3"/>
    <property type="match status" value="1"/>
</dbReference>
<evidence type="ECO:0000313" key="14">
    <source>
        <dbReference type="Ensembl" id="ENSGACP00000019543.2"/>
    </source>
</evidence>
<feature type="transmembrane region" description="Helical" evidence="11">
    <location>
        <begin position="149"/>
        <end position="173"/>
    </location>
</feature>
<reference evidence="14" key="3">
    <citation type="submission" date="2025-09" db="UniProtKB">
        <authorList>
            <consortium name="Ensembl"/>
        </authorList>
    </citation>
    <scope>IDENTIFICATION</scope>
</reference>
<dbReference type="InterPro" id="IPR000832">
    <property type="entry name" value="GPCR_2_secretin-like"/>
</dbReference>
<feature type="domain" description="G-protein coupled receptors family 2 profile 2" evidence="13">
    <location>
        <begin position="112"/>
        <end position="370"/>
    </location>
</feature>
<dbReference type="SUPFAM" id="SSF111418">
    <property type="entry name" value="Hormone receptor domain"/>
    <property type="match status" value="1"/>
</dbReference>
<proteinExistence type="inferred from homology"/>
<dbReference type="GO" id="GO:0005886">
    <property type="term" value="C:plasma membrane"/>
    <property type="evidence" value="ECO:0007669"/>
    <property type="project" value="UniProtKB-SubCell"/>
</dbReference>
<dbReference type="InterPro" id="IPR017983">
    <property type="entry name" value="GPCR_2_secretin-like_CS"/>
</dbReference>
<sequence length="460" mass="52892">MQVTGSLLGSLIAKRTKYWEECNITLATWALPENGIYCKGTFDTFVCWPHSSPGNVSVPCPSYLPWISEDNVMFYYLSKRPFMYEVKLATLGGRYINCTTQTLIVLLLKYGYGLISVIGYSMSLSSLFIATLLLGMLRKLHCTRNYIHMNLFVSFILRALAVISKEIVLYIIALVNQPKQFELTITFHTNLQFLCMEYFVACNFFWLLVEAIFLRTLLFTAVLTKRHLLKNYMLLGWGTPILFVTPWTVVKILYENTECWSIVNKWFWWIIRGPITFSVLVIFFIFIKILMLLLSKLKADQLTLTDYRYRYFLARATLVLIPLLGLHEVVFTVLIDECVEGSSRYARNFINLTLSSFQGFLVAVLYCFANGEVNFIYLNCCSLCTLIRSLTIPAPITFSFFLPLFLLLSLSLSSSLSPSPSLTLYVSSLSFIPTSYNFKTKPPWRGILTKMFEGYKLIIN</sequence>
<feature type="transmembrane region" description="Helical" evidence="11">
    <location>
        <begin position="266"/>
        <end position="291"/>
    </location>
</feature>
<dbReference type="OMA" id="SGVFCNG"/>
<dbReference type="eggNOG" id="KOG4564">
    <property type="taxonomic scope" value="Eukaryota"/>
</dbReference>
<keyword evidence="15" id="KW-1185">Reference proteome</keyword>
<feature type="transmembrane region" description="Helical" evidence="11">
    <location>
        <begin position="114"/>
        <end position="137"/>
    </location>
</feature>
<dbReference type="InterPro" id="IPR036445">
    <property type="entry name" value="GPCR_2_extracell_dom_sf"/>
</dbReference>
<feature type="transmembrane region" description="Helical" evidence="11">
    <location>
        <begin position="234"/>
        <end position="254"/>
    </location>
</feature>
<feature type="domain" description="G-protein coupled receptors family 2 profile 1" evidence="12">
    <location>
        <begin position="21"/>
        <end position="102"/>
    </location>
</feature>
<evidence type="ECO:0000256" key="2">
    <source>
        <dbReference type="ARBA" id="ARBA00005314"/>
    </source>
</evidence>
<dbReference type="Gene3D" id="4.10.1240.10">
    <property type="entry name" value="GPCR, family 2, extracellular hormone receptor domain"/>
    <property type="match status" value="1"/>
</dbReference>
<keyword evidence="10" id="KW-0807">Transducer</keyword>
<reference evidence="14 15" key="1">
    <citation type="journal article" date="2021" name="G3 (Bethesda)">
        <title>Improved contiguity of the threespine stickleback genome using long-read sequencing.</title>
        <authorList>
            <person name="Nath S."/>
            <person name="Shaw D.E."/>
            <person name="White M.A."/>
        </authorList>
    </citation>
    <scope>NUCLEOTIDE SEQUENCE [LARGE SCALE GENOMIC DNA]</scope>
    <source>
        <strain evidence="14 15">Lake Benthic</strain>
    </source>
</reference>
<keyword evidence="5 11" id="KW-1133">Transmembrane helix</keyword>
<comment type="subcellular location">
    <subcellularLocation>
        <location evidence="1">Cell membrane</location>
        <topology evidence="1">Multi-pass membrane protein</topology>
    </subcellularLocation>
</comment>
<keyword evidence="3" id="KW-1003">Cell membrane</keyword>
<dbReference type="GO" id="GO:0004967">
    <property type="term" value="F:glucagon receptor activity"/>
    <property type="evidence" value="ECO:0007669"/>
    <property type="project" value="TreeGrafter"/>
</dbReference>
<evidence type="ECO:0000256" key="6">
    <source>
        <dbReference type="ARBA" id="ARBA00023040"/>
    </source>
</evidence>
<evidence type="ECO:0000256" key="5">
    <source>
        <dbReference type="ARBA" id="ARBA00022989"/>
    </source>
</evidence>
<protein>
    <recommendedName>
        <fullName evidence="16">Glucagon like peptide 2 receptor</fullName>
    </recommendedName>
</protein>
<comment type="similarity">
    <text evidence="2">Belongs to the G-protein coupled receptor 2 family.</text>
</comment>
<dbReference type="PANTHER" id="PTHR45620">
    <property type="entry name" value="PDF RECEPTOR-LIKE PROTEIN-RELATED"/>
    <property type="match status" value="1"/>
</dbReference>
<dbReference type="PROSITE" id="PS00650">
    <property type="entry name" value="G_PROTEIN_RECEP_F2_2"/>
    <property type="match status" value="1"/>
</dbReference>